<name>A0A5Q2MYJ5_9FIRM</name>
<dbReference type="EMBL" id="CP045875">
    <property type="protein sequence ID" value="QGG46473.1"/>
    <property type="molecule type" value="Genomic_DNA"/>
</dbReference>
<dbReference type="SUPFAM" id="SSF56059">
    <property type="entry name" value="Glutathione synthetase ATP-binding domain-like"/>
    <property type="match status" value="1"/>
</dbReference>
<proteinExistence type="predicted"/>
<dbReference type="PANTHER" id="PTHR34595:SF7">
    <property type="entry name" value="SLL1039 PROTEIN"/>
    <property type="match status" value="1"/>
</dbReference>
<organism evidence="2 3">
    <name type="scientific">Heliorestis convoluta</name>
    <dbReference type="NCBI Taxonomy" id="356322"/>
    <lineage>
        <taxon>Bacteria</taxon>
        <taxon>Bacillati</taxon>
        <taxon>Bacillota</taxon>
        <taxon>Clostridia</taxon>
        <taxon>Eubacteriales</taxon>
        <taxon>Heliobacteriaceae</taxon>
        <taxon>Heliorestis</taxon>
    </lineage>
</organism>
<reference evidence="3" key="1">
    <citation type="submission" date="2019-11" db="EMBL/GenBank/DDBJ databases">
        <title>Genome sequence of Heliorestis convoluta strain HH, an alkaliphilic and minimalistic phototrophic bacterium from a soda lake in Egypt.</title>
        <authorList>
            <person name="Dewey E.D."/>
            <person name="Stokes L.M."/>
            <person name="Burchell B.M."/>
            <person name="Shaffer K.N."/>
            <person name="Huntington A.M."/>
            <person name="Baker J.M."/>
            <person name="Nadendla S."/>
            <person name="Giglio M.G."/>
            <person name="Touchman J.W."/>
            <person name="Blankenship R.E."/>
            <person name="Madigan M.T."/>
            <person name="Sattley W.M."/>
        </authorList>
    </citation>
    <scope>NUCLEOTIDE SEQUENCE [LARGE SCALE GENOMIC DNA]</scope>
    <source>
        <strain evidence="3">HH</strain>
    </source>
</reference>
<sequence>MFSVDSEKRFFNEMFDHSCAVRPCYETIYNYFNNLSPMMLEHLKNKAEHGFVNLGVTFRVYHESTSMERTIPFDILPRLIPEEEWTILDEGCRQRVRALNAFLYDIYHGQEILHDQVIPRELVVTHPDFCWAMAGLHVPLNEYITLAGIDVIRDNEGKYFVLEDNLRVPSGISYVYENRKMMQQLFPELCQNHQIEPIMPSLSYLARYLQSLSPRRVSKPTVVLLTPGPYNAAYYDHVFLSQQLGIDLVEGQDLMTLDNRVYLRSVEGLRQVDVIYRRVDDAFLDPLVFRPDSMLGVPGLMSAYRAGHVALANAPGAGVADDKAIFAYVPAMIRYYLGEEPILENVPTFLLKNREEQEYVLHNLEKMVVKKTTGAGGYGMLIGPKASEEELATFRTILQEKPHHYIAQPTIQLSQHPSFINGVFSNRHIDLRPFVIGGKKVIPGGLTRVALREGSLVVNSSQGGGSKDTWVLRSQGGERECQLCSTVRPTA</sequence>
<evidence type="ECO:0000313" key="3">
    <source>
        <dbReference type="Proteomes" id="UP000366051"/>
    </source>
</evidence>
<dbReference type="KEGG" id="hcv:FTV88_0294"/>
<evidence type="ECO:0000259" key="1">
    <source>
        <dbReference type="Pfam" id="PF14403"/>
    </source>
</evidence>
<dbReference type="InterPro" id="IPR051680">
    <property type="entry name" value="ATP-dep_Glu-Cys_Ligase-2"/>
</dbReference>
<dbReference type="PIRSF" id="PIRSF005522">
    <property type="entry name" value="UCP005522"/>
    <property type="match status" value="1"/>
</dbReference>
<dbReference type="PANTHER" id="PTHR34595">
    <property type="entry name" value="BLR5612 PROTEIN"/>
    <property type="match status" value="1"/>
</dbReference>
<dbReference type="InterPro" id="IPR025841">
    <property type="entry name" value="CP_ATPgrasp_2"/>
</dbReference>
<dbReference type="Pfam" id="PF14403">
    <property type="entry name" value="CP_ATPgrasp_2"/>
    <property type="match status" value="1"/>
</dbReference>
<dbReference type="InterPro" id="IPR016450">
    <property type="entry name" value="UCP005522"/>
</dbReference>
<dbReference type="Gene3D" id="3.30.1490.270">
    <property type="match status" value="1"/>
</dbReference>
<dbReference type="Proteomes" id="UP000366051">
    <property type="component" value="Chromosome"/>
</dbReference>
<gene>
    <name evidence="2" type="ORF">FTV88_0294</name>
</gene>
<dbReference type="AlphaFoldDB" id="A0A5Q2MYJ5"/>
<accession>A0A5Q2MYJ5</accession>
<feature type="domain" description="Circularly permuted ATP-grasp type 2" evidence="1">
    <location>
        <begin position="77"/>
        <end position="450"/>
    </location>
</feature>
<dbReference type="Gene3D" id="3.40.50.11290">
    <property type="match status" value="1"/>
</dbReference>
<keyword evidence="3" id="KW-1185">Reference proteome</keyword>
<protein>
    <submittedName>
        <fullName evidence="2">Circularly permuted type 2 ATP-grasp protein, putative</fullName>
    </submittedName>
</protein>
<evidence type="ECO:0000313" key="2">
    <source>
        <dbReference type="EMBL" id="QGG46473.1"/>
    </source>
</evidence>